<protein>
    <submittedName>
        <fullName evidence="1">Uncharacterized protein</fullName>
    </submittedName>
</protein>
<organism evidence="1">
    <name type="scientific">uncultured Caudovirales phage</name>
    <dbReference type="NCBI Taxonomy" id="2100421"/>
    <lineage>
        <taxon>Viruses</taxon>
        <taxon>Duplodnaviria</taxon>
        <taxon>Heunggongvirae</taxon>
        <taxon>Uroviricota</taxon>
        <taxon>Caudoviricetes</taxon>
        <taxon>Peduoviridae</taxon>
        <taxon>Maltschvirus</taxon>
        <taxon>Maltschvirus maltsch</taxon>
    </lineage>
</organism>
<dbReference type="EMBL" id="LR798243">
    <property type="protein sequence ID" value="CAB5214520.1"/>
    <property type="molecule type" value="Genomic_DNA"/>
</dbReference>
<evidence type="ECO:0000313" key="1">
    <source>
        <dbReference type="EMBL" id="CAB5214520.1"/>
    </source>
</evidence>
<proteinExistence type="predicted"/>
<sequence length="101" mass="11746">MEKLIRNNEVAVLVSPGFGAGWYSWHSVEELLFDPSIVQWVENKEIDKIQIYMELKYPEVYCGGLEDLVVQWVPSGEKFRIDEYDGNETLVLALQEHWLTA</sequence>
<reference evidence="1" key="1">
    <citation type="submission" date="2020-05" db="EMBL/GenBank/DDBJ databases">
        <authorList>
            <person name="Chiriac C."/>
            <person name="Salcher M."/>
            <person name="Ghai R."/>
            <person name="Kavagutti S V."/>
        </authorList>
    </citation>
    <scope>NUCLEOTIDE SEQUENCE</scope>
</reference>
<accession>A0A6J7WHH6</accession>
<name>A0A6J7WHH6_9CAUD</name>
<gene>
    <name evidence="1" type="ORF">UFOVP190_147</name>
</gene>